<comment type="caution">
    <text evidence="2">The sequence shown here is derived from an EMBL/GenBank/DDBJ whole genome shotgun (WGS) entry which is preliminary data.</text>
</comment>
<dbReference type="AlphaFoldDB" id="A0AAD6ZBK6"/>
<dbReference type="EMBL" id="JARIHO010000063">
    <property type="protein sequence ID" value="KAJ7315256.1"/>
    <property type="molecule type" value="Genomic_DNA"/>
</dbReference>
<feature type="region of interest" description="Disordered" evidence="1">
    <location>
        <begin position="71"/>
        <end position="91"/>
    </location>
</feature>
<accession>A0AAD6ZBK6</accession>
<evidence type="ECO:0000313" key="2">
    <source>
        <dbReference type="EMBL" id="KAJ7315256.1"/>
    </source>
</evidence>
<sequence length="91" mass="9738">MWRRSTIQVAPLTRCVFASAQNGCGRGAQSPNRESAVQGMALRDGKVPCRSMGYAIRPLLSRHTLSIHGSRYTSSGTSGLGATAKCKRSVK</sequence>
<dbReference type="Proteomes" id="UP001218218">
    <property type="component" value="Unassembled WGS sequence"/>
</dbReference>
<proteinExistence type="predicted"/>
<evidence type="ECO:0000256" key="1">
    <source>
        <dbReference type="SAM" id="MobiDB-lite"/>
    </source>
</evidence>
<reference evidence="2" key="1">
    <citation type="submission" date="2023-03" db="EMBL/GenBank/DDBJ databases">
        <title>Massive genome expansion in bonnet fungi (Mycena s.s.) driven by repeated elements and novel gene families across ecological guilds.</title>
        <authorList>
            <consortium name="Lawrence Berkeley National Laboratory"/>
            <person name="Harder C.B."/>
            <person name="Miyauchi S."/>
            <person name="Viragh M."/>
            <person name="Kuo A."/>
            <person name="Thoen E."/>
            <person name="Andreopoulos B."/>
            <person name="Lu D."/>
            <person name="Skrede I."/>
            <person name="Drula E."/>
            <person name="Henrissat B."/>
            <person name="Morin E."/>
            <person name="Kohler A."/>
            <person name="Barry K."/>
            <person name="LaButti K."/>
            <person name="Morin E."/>
            <person name="Salamov A."/>
            <person name="Lipzen A."/>
            <person name="Mereny Z."/>
            <person name="Hegedus B."/>
            <person name="Baldrian P."/>
            <person name="Stursova M."/>
            <person name="Weitz H."/>
            <person name="Taylor A."/>
            <person name="Grigoriev I.V."/>
            <person name="Nagy L.G."/>
            <person name="Martin F."/>
            <person name="Kauserud H."/>
        </authorList>
    </citation>
    <scope>NUCLEOTIDE SEQUENCE</scope>
    <source>
        <strain evidence="2">CBHHK002</strain>
    </source>
</reference>
<keyword evidence="3" id="KW-1185">Reference proteome</keyword>
<evidence type="ECO:0000313" key="3">
    <source>
        <dbReference type="Proteomes" id="UP001218218"/>
    </source>
</evidence>
<organism evidence="2 3">
    <name type="scientific">Mycena albidolilacea</name>
    <dbReference type="NCBI Taxonomy" id="1033008"/>
    <lineage>
        <taxon>Eukaryota</taxon>
        <taxon>Fungi</taxon>
        <taxon>Dikarya</taxon>
        <taxon>Basidiomycota</taxon>
        <taxon>Agaricomycotina</taxon>
        <taxon>Agaricomycetes</taxon>
        <taxon>Agaricomycetidae</taxon>
        <taxon>Agaricales</taxon>
        <taxon>Marasmiineae</taxon>
        <taxon>Mycenaceae</taxon>
        <taxon>Mycena</taxon>
    </lineage>
</organism>
<protein>
    <submittedName>
        <fullName evidence="2">Uncharacterized protein</fullName>
    </submittedName>
</protein>
<gene>
    <name evidence="2" type="ORF">DFH08DRAFT_894071</name>
</gene>
<name>A0AAD6ZBK6_9AGAR</name>